<evidence type="ECO:0000313" key="3">
    <source>
        <dbReference type="Proteomes" id="UP000325393"/>
    </source>
</evidence>
<dbReference type="Pfam" id="PF12680">
    <property type="entry name" value="SnoaL_2"/>
    <property type="match status" value="1"/>
</dbReference>
<evidence type="ECO:0000259" key="1">
    <source>
        <dbReference type="Pfam" id="PF12680"/>
    </source>
</evidence>
<proteinExistence type="predicted"/>
<accession>A0A5P5ZGH9</accession>
<dbReference type="RefSeq" id="WP_054681616.1">
    <property type="nucleotide sequence ID" value="NZ_CP044496.1"/>
</dbReference>
<dbReference type="EMBL" id="CP044496">
    <property type="protein sequence ID" value="QFG50584.1"/>
    <property type="molecule type" value="Genomic_DNA"/>
</dbReference>
<protein>
    <submittedName>
        <fullName evidence="2">Nuclear transport factor 2 family protein</fullName>
    </submittedName>
</protein>
<name>A0A5P5ZGH9_9LACO</name>
<dbReference type="SUPFAM" id="SSF54427">
    <property type="entry name" value="NTF2-like"/>
    <property type="match status" value="1"/>
</dbReference>
<sequence>MSVTKSIKVIKQYFKMWLTKDSRNLEDIFTSNIHYIECYGAEYSGLHEIKQWMSHKFKTQTVSQWDIKNIYHDKNIFTVEWTFSCTENNKNFSFDGVSLITFTEDKIAEIKEFESKKEHYRPYK</sequence>
<dbReference type="Gene3D" id="3.10.450.50">
    <property type="match status" value="1"/>
</dbReference>
<dbReference type="AlphaFoldDB" id="A0A5P5ZGH9"/>
<dbReference type="Proteomes" id="UP000325393">
    <property type="component" value="Chromosome"/>
</dbReference>
<dbReference type="InterPro" id="IPR037401">
    <property type="entry name" value="SnoaL-like"/>
</dbReference>
<feature type="domain" description="SnoaL-like" evidence="1">
    <location>
        <begin position="11"/>
        <end position="110"/>
    </location>
</feature>
<evidence type="ECO:0000313" key="2">
    <source>
        <dbReference type="EMBL" id="QFG50584.1"/>
    </source>
</evidence>
<dbReference type="GeneID" id="78211444"/>
<reference evidence="2 3" key="1">
    <citation type="submission" date="2019-09" db="EMBL/GenBank/DDBJ databases">
        <title>Genome sequencing of Lactobacillus acetotolerans.</title>
        <authorList>
            <person name="Kim K."/>
        </authorList>
    </citation>
    <scope>NUCLEOTIDE SEQUENCE [LARGE SCALE GENOMIC DNA]</scope>
    <source>
        <strain evidence="2 3">LA749</strain>
    </source>
</reference>
<organism evidence="2 3">
    <name type="scientific">Lactobacillus acetotolerans</name>
    <dbReference type="NCBI Taxonomy" id="1600"/>
    <lineage>
        <taxon>Bacteria</taxon>
        <taxon>Bacillati</taxon>
        <taxon>Bacillota</taxon>
        <taxon>Bacilli</taxon>
        <taxon>Lactobacillales</taxon>
        <taxon>Lactobacillaceae</taxon>
        <taxon>Lactobacillus</taxon>
    </lineage>
</organism>
<gene>
    <name evidence="2" type="ORF">LA749_00455</name>
</gene>
<dbReference type="InterPro" id="IPR032710">
    <property type="entry name" value="NTF2-like_dom_sf"/>
</dbReference>